<comment type="pathway">
    <text evidence="10">Cell wall biogenesis; peptidoglycan biosynthesis.</text>
</comment>
<dbReference type="PRINTS" id="PR01806">
    <property type="entry name" value="VIRFACTRMVIN"/>
</dbReference>
<dbReference type="InterPro" id="IPR004268">
    <property type="entry name" value="MurJ"/>
</dbReference>
<keyword evidence="10" id="KW-0997">Cell inner membrane</keyword>
<feature type="transmembrane region" description="Helical" evidence="10">
    <location>
        <begin position="191"/>
        <end position="212"/>
    </location>
</feature>
<feature type="transmembrane region" description="Helical" evidence="10">
    <location>
        <begin position="91"/>
        <end position="114"/>
    </location>
</feature>
<evidence type="ECO:0000256" key="3">
    <source>
        <dbReference type="ARBA" id="ARBA00022692"/>
    </source>
</evidence>
<keyword evidence="10 11" id="KW-0961">Cell wall biogenesis/degradation</keyword>
<comment type="similarity">
    <text evidence="9 10 11">Belongs to the MurJ/MviN family.</text>
</comment>
<evidence type="ECO:0000256" key="10">
    <source>
        <dbReference type="HAMAP-Rule" id="MF_02078"/>
    </source>
</evidence>
<comment type="caution">
    <text evidence="12">The sequence shown here is derived from an EMBL/GenBank/DDBJ whole genome shotgun (WGS) entry which is preliminary data.</text>
</comment>
<evidence type="ECO:0000256" key="2">
    <source>
        <dbReference type="ARBA" id="ARBA00022475"/>
    </source>
</evidence>
<proteinExistence type="inferred from homology"/>
<evidence type="ECO:0000256" key="8">
    <source>
        <dbReference type="ARBA" id="ARBA00060041"/>
    </source>
</evidence>
<dbReference type="NCBIfam" id="TIGR01695">
    <property type="entry name" value="murJ_mviN"/>
    <property type="match status" value="1"/>
</dbReference>
<keyword evidence="4 10" id="KW-0133">Cell shape</keyword>
<evidence type="ECO:0000256" key="9">
    <source>
        <dbReference type="ARBA" id="ARBA00061532"/>
    </source>
</evidence>
<gene>
    <name evidence="10" type="primary">murJ</name>
    <name evidence="12" type="ORF">QO015_002578</name>
</gene>
<reference evidence="12 13" key="1">
    <citation type="submission" date="2023-07" db="EMBL/GenBank/DDBJ databases">
        <title>Genomic Encyclopedia of Type Strains, Phase IV (KMG-IV): sequencing the most valuable type-strain genomes for metagenomic binning, comparative biology and taxonomic classification.</title>
        <authorList>
            <person name="Goeker M."/>
        </authorList>
    </citation>
    <scope>NUCLEOTIDE SEQUENCE [LARGE SCALE GENOMIC DNA]</scope>
    <source>
        <strain evidence="12 13">B1-1</strain>
    </source>
</reference>
<dbReference type="CDD" id="cd13123">
    <property type="entry name" value="MATE_MurJ_like"/>
    <property type="match status" value="1"/>
</dbReference>
<evidence type="ECO:0000313" key="12">
    <source>
        <dbReference type="EMBL" id="MDQ0516965.1"/>
    </source>
</evidence>
<dbReference type="PIRSF" id="PIRSF002869">
    <property type="entry name" value="MviN"/>
    <property type="match status" value="1"/>
</dbReference>
<feature type="transmembrane region" description="Helical" evidence="10">
    <location>
        <begin position="316"/>
        <end position="340"/>
    </location>
</feature>
<evidence type="ECO:0000256" key="4">
    <source>
        <dbReference type="ARBA" id="ARBA00022960"/>
    </source>
</evidence>
<feature type="transmembrane region" description="Helical" evidence="10">
    <location>
        <begin position="277"/>
        <end position="295"/>
    </location>
</feature>
<feature type="transmembrane region" description="Helical" evidence="10">
    <location>
        <begin position="233"/>
        <end position="257"/>
    </location>
</feature>
<dbReference type="Proteomes" id="UP001223743">
    <property type="component" value="Unassembled WGS sequence"/>
</dbReference>
<accession>A0ABU0M7L3</accession>
<keyword evidence="5 10" id="KW-0573">Peptidoglycan synthesis</keyword>
<comment type="subcellular location">
    <subcellularLocation>
        <location evidence="10">Cell inner membrane</location>
        <topology evidence="10">Multi-pass membrane protein</topology>
    </subcellularLocation>
    <subcellularLocation>
        <location evidence="1">Cell membrane</location>
        <topology evidence="1">Multi-pass membrane protein</topology>
    </subcellularLocation>
</comment>
<feature type="transmembrane region" description="Helical" evidence="10">
    <location>
        <begin position="385"/>
        <end position="405"/>
    </location>
</feature>
<organism evidence="12 13">
    <name type="scientific">Kaistia geumhonensis</name>
    <dbReference type="NCBI Taxonomy" id="410839"/>
    <lineage>
        <taxon>Bacteria</taxon>
        <taxon>Pseudomonadati</taxon>
        <taxon>Pseudomonadota</taxon>
        <taxon>Alphaproteobacteria</taxon>
        <taxon>Hyphomicrobiales</taxon>
        <taxon>Kaistiaceae</taxon>
        <taxon>Kaistia</taxon>
    </lineage>
</organism>
<keyword evidence="3 10" id="KW-0812">Transmembrane</keyword>
<dbReference type="PANTHER" id="PTHR47019:SF1">
    <property type="entry name" value="LIPID II FLIPPASE MURJ"/>
    <property type="match status" value="1"/>
</dbReference>
<keyword evidence="6 10" id="KW-1133">Transmembrane helix</keyword>
<feature type="transmembrane region" description="Helical" evidence="10">
    <location>
        <begin position="450"/>
        <end position="473"/>
    </location>
</feature>
<protein>
    <recommendedName>
        <fullName evidence="10">Probable lipid II flippase MurJ</fullName>
    </recommendedName>
</protein>
<dbReference type="PANTHER" id="PTHR47019">
    <property type="entry name" value="LIPID II FLIPPASE MURJ"/>
    <property type="match status" value="1"/>
</dbReference>
<name>A0ABU0M7L3_9HYPH</name>
<evidence type="ECO:0000256" key="1">
    <source>
        <dbReference type="ARBA" id="ARBA00004651"/>
    </source>
</evidence>
<keyword evidence="13" id="KW-1185">Reference proteome</keyword>
<comment type="function">
    <text evidence="8 10 11">Involved in peptidoglycan biosynthesis. Transports lipid-linked peptidoglycan precursors from the inner to the outer leaflet of the cytoplasmic membrane.</text>
</comment>
<evidence type="ECO:0000313" key="13">
    <source>
        <dbReference type="Proteomes" id="UP001223743"/>
    </source>
</evidence>
<evidence type="ECO:0000256" key="6">
    <source>
        <dbReference type="ARBA" id="ARBA00022989"/>
    </source>
</evidence>
<keyword evidence="10 11" id="KW-0813">Transport</keyword>
<evidence type="ECO:0000256" key="5">
    <source>
        <dbReference type="ARBA" id="ARBA00022984"/>
    </source>
</evidence>
<dbReference type="RefSeq" id="WP_266278934.1">
    <property type="nucleotide sequence ID" value="NZ_JAPKNF010000001.1"/>
</dbReference>
<dbReference type="EMBL" id="JAUSWJ010000001">
    <property type="protein sequence ID" value="MDQ0516965.1"/>
    <property type="molecule type" value="Genomic_DNA"/>
</dbReference>
<feature type="transmembrane region" description="Helical" evidence="10">
    <location>
        <begin position="26"/>
        <end position="45"/>
    </location>
</feature>
<feature type="transmembrane region" description="Helical" evidence="10">
    <location>
        <begin position="157"/>
        <end position="179"/>
    </location>
</feature>
<feature type="transmembrane region" description="Helical" evidence="10">
    <location>
        <begin position="126"/>
        <end position="150"/>
    </location>
</feature>
<feature type="transmembrane region" description="Helical" evidence="10">
    <location>
        <begin position="352"/>
        <end position="373"/>
    </location>
</feature>
<evidence type="ECO:0000256" key="11">
    <source>
        <dbReference type="PIRNR" id="PIRNR002869"/>
    </source>
</evidence>
<sequence length="520" mass="54403">MSLLRNLVTVGGSTTSSRLLGFARDMMMAAALGTGPVADAFLVAFRLPNLFRRLFAEGAFASAFVPLFARTLEGDGEDAARRFGREALSALLALLAVVVLVAMVAMGPLMHVLAPGFVADPPKFDLAVLLTRIAFPYLLLISLTALYSGVLNARGRFFAAAMAPAFLNIVFVGALAYVLVADVENSEQAGILLAAATLVGGVLQLAVVMAAAARDGMLLGLERPRLTRGVRRLGALALPALVAGGVTQINIVIGTMIASFAPGAIAVLGYADRLYQLPLGIVGATIAVVMLPDLARQLRAGRSDLADHIQNRGLEFAMALTLPAAIALFVLAEPIVQVIYQRGAFGADDTLATARVLMGFAVGLPAFVLIKVFSPGFFAREDTRTPMWFAAIGVVVNVAVSLALFPFYAELGIAIATSLSGWVNALLLGAALHRRGHFPLDAKVRRNLPLVLVAALAMGAAVWGAAVFADPFFDDARVLVRAGAMAAICAAGVVLFGLFCQATGVVDVRAVLGALRRRRG</sequence>
<dbReference type="InterPro" id="IPR051050">
    <property type="entry name" value="Lipid_II_flippase_MurJ/MviN"/>
</dbReference>
<evidence type="ECO:0000256" key="7">
    <source>
        <dbReference type="ARBA" id="ARBA00023136"/>
    </source>
</evidence>
<keyword evidence="7 10" id="KW-0472">Membrane</keyword>
<feature type="transmembrane region" description="Helical" evidence="10">
    <location>
        <begin position="411"/>
        <end position="430"/>
    </location>
</feature>
<dbReference type="Pfam" id="PF03023">
    <property type="entry name" value="MurJ"/>
    <property type="match status" value="1"/>
</dbReference>
<dbReference type="HAMAP" id="MF_02078">
    <property type="entry name" value="MurJ_MviN"/>
    <property type="match status" value="1"/>
</dbReference>
<feature type="transmembrane region" description="Helical" evidence="10">
    <location>
        <begin position="485"/>
        <end position="512"/>
    </location>
</feature>
<keyword evidence="2 10" id="KW-1003">Cell membrane</keyword>